<gene>
    <name evidence="2" type="ORF">SAMN02787118_112136</name>
</gene>
<feature type="transmembrane region" description="Helical" evidence="1">
    <location>
        <begin position="76"/>
        <end position="99"/>
    </location>
</feature>
<keyword evidence="1" id="KW-0472">Membrane</keyword>
<evidence type="ECO:0000313" key="3">
    <source>
        <dbReference type="Proteomes" id="UP000181942"/>
    </source>
</evidence>
<evidence type="ECO:0000256" key="1">
    <source>
        <dbReference type="SAM" id="Phobius"/>
    </source>
</evidence>
<feature type="transmembrane region" description="Helical" evidence="1">
    <location>
        <begin position="43"/>
        <end position="64"/>
    </location>
</feature>
<accession>A0A1I2LS62</accession>
<evidence type="ECO:0008006" key="4">
    <source>
        <dbReference type="Google" id="ProtNLM"/>
    </source>
</evidence>
<protein>
    <recommendedName>
        <fullName evidence="4">Integral membrane protein</fullName>
    </recommendedName>
</protein>
<organism evidence="2 3">
    <name type="scientific">Streptomyces mirabilis</name>
    <dbReference type="NCBI Taxonomy" id="68239"/>
    <lineage>
        <taxon>Bacteria</taxon>
        <taxon>Bacillati</taxon>
        <taxon>Actinomycetota</taxon>
        <taxon>Actinomycetes</taxon>
        <taxon>Kitasatosporales</taxon>
        <taxon>Streptomycetaceae</taxon>
        <taxon>Streptomyces</taxon>
    </lineage>
</organism>
<reference evidence="2 3" key="1">
    <citation type="submission" date="2016-10" db="EMBL/GenBank/DDBJ databases">
        <authorList>
            <person name="de Groot N.N."/>
        </authorList>
    </citation>
    <scope>NUCLEOTIDE SEQUENCE [LARGE SCALE GENOMIC DNA]</scope>
    <source>
        <strain evidence="2 3">OK461</strain>
    </source>
</reference>
<feature type="transmembrane region" description="Helical" evidence="1">
    <location>
        <begin position="20"/>
        <end position="37"/>
    </location>
</feature>
<dbReference type="EMBL" id="FONR01000012">
    <property type="protein sequence ID" value="SFF81269.1"/>
    <property type="molecule type" value="Genomic_DNA"/>
</dbReference>
<keyword evidence="1" id="KW-0812">Transmembrane</keyword>
<proteinExistence type="predicted"/>
<keyword evidence="1" id="KW-1133">Transmembrane helix</keyword>
<dbReference type="Proteomes" id="UP000181942">
    <property type="component" value="Unassembled WGS sequence"/>
</dbReference>
<evidence type="ECO:0000313" key="2">
    <source>
        <dbReference type="EMBL" id="SFF81269.1"/>
    </source>
</evidence>
<dbReference type="AlphaFoldDB" id="A0A1I2LS62"/>
<name>A0A1I2LS62_9ACTN</name>
<sequence length="157" mass="17687">MSVDGHNLCQTPTTYRLLRLEYLLGLLVAAGFFLAHLAEVRWWVAVVLFLYVDVIGYLPGALAYHRSPDQQVSRVYYVLYNTMHSLSVQGAVLGAWVLAYGWEWALLVLPIHLFGDRALFGNFAKSFTVSFEPVPHPAVQGPLRDFATVPWHEAAVR</sequence>